<sequence>MALRDVIYGAFVCHCLVGIAASFRRPNIVVIVADDLGWNDVSFHGSNQIPTPNIDALAYNGIILNSHYVAALCTPSRASLLTGKYPTSMGMQHLVILGPEPRGLPLTEKLMPEYLRRHGYATHAIGKWHLGFHKKEYTPTYRGFDTHFGYWNGYQDYFDHTVEDNSLEGAARPLKGYDMRRGLEVDHTSKGEYSTDAFTKEAVNVIKMHNSTRGPLFLYLSHLSPHSGNPDNPLQAPDDEIAKHAKIKDPERRVYAAMVTRLDAGVGKVMSALREADMLDNSIVLFMADNGAVTFGMHSNRGSNYPLRGLKESPWEGGVRGVAAIWSPLLNRTGRVSNQLMHISDWLPTLYSAAGLDTAELGEIDGMDLWDVLSNDRDSPRNEVFNNYDEIEGYSSLRVGPWKYIEGTAQAGDVDLWYGDSGRDHEDYDENSVLNSDTNIAITEHLLNKKIESSGKSVPPFITAEDIRSLRKETAVICESSPFQGTSSTNLTEEIGGLMEEIKRHIFREVEDMRFRFGVKDVTFRMDMLDDVEEANDLDEIFGCDPLKEICLFNLERDPCERTNLAKVFPEVVKSLQNRLKELKETVAKPLNLPGDPSCDPSLHNGTWSNWRDGHGRVVRGDLEEAKAAFVTVLENEFLAENAFCSIIFSPFSVLFNDSIRLFIHENSYLAIAILFGLSVFVYHLTKRFISFGDGDAKRSSVSMPAIARSSRFVKR</sequence>
<evidence type="ECO:0000256" key="5">
    <source>
        <dbReference type="ARBA" id="ARBA00022837"/>
    </source>
</evidence>
<keyword evidence="7" id="KW-0472">Membrane</keyword>
<evidence type="ECO:0000313" key="9">
    <source>
        <dbReference type="EMBL" id="KAL0269023.1"/>
    </source>
</evidence>
<evidence type="ECO:0000256" key="3">
    <source>
        <dbReference type="ARBA" id="ARBA00022723"/>
    </source>
</evidence>
<evidence type="ECO:0000256" key="1">
    <source>
        <dbReference type="ARBA" id="ARBA00001913"/>
    </source>
</evidence>
<feature type="domain" description="Sulfatase N-terminal" evidence="8">
    <location>
        <begin position="26"/>
        <end position="355"/>
    </location>
</feature>
<feature type="transmembrane region" description="Helical" evidence="7">
    <location>
        <begin position="668"/>
        <end position="686"/>
    </location>
</feature>
<organism evidence="9">
    <name type="scientific">Menopon gallinae</name>
    <name type="common">poultry shaft louse</name>
    <dbReference type="NCBI Taxonomy" id="328185"/>
    <lineage>
        <taxon>Eukaryota</taxon>
        <taxon>Metazoa</taxon>
        <taxon>Ecdysozoa</taxon>
        <taxon>Arthropoda</taxon>
        <taxon>Hexapoda</taxon>
        <taxon>Insecta</taxon>
        <taxon>Pterygota</taxon>
        <taxon>Neoptera</taxon>
        <taxon>Paraneoptera</taxon>
        <taxon>Psocodea</taxon>
        <taxon>Troctomorpha</taxon>
        <taxon>Phthiraptera</taxon>
        <taxon>Amblycera</taxon>
        <taxon>Menoponidae</taxon>
        <taxon>Menopon</taxon>
    </lineage>
</organism>
<keyword evidence="7" id="KW-1133">Transmembrane helix</keyword>
<dbReference type="CDD" id="cd16029">
    <property type="entry name" value="4-S"/>
    <property type="match status" value="1"/>
</dbReference>
<name>A0AAW2HH98_9NEOP</name>
<evidence type="ECO:0000256" key="4">
    <source>
        <dbReference type="ARBA" id="ARBA00022801"/>
    </source>
</evidence>
<gene>
    <name evidence="9" type="ORF">PYX00_010767</name>
</gene>
<comment type="similarity">
    <text evidence="2">Belongs to the sulfatase family.</text>
</comment>
<dbReference type="SUPFAM" id="SSF53649">
    <property type="entry name" value="Alkaline phosphatase-like"/>
    <property type="match status" value="1"/>
</dbReference>
<dbReference type="EMBL" id="JARGDH010000005">
    <property type="protein sequence ID" value="KAL0269023.1"/>
    <property type="molecule type" value="Genomic_DNA"/>
</dbReference>
<dbReference type="PROSITE" id="PS00149">
    <property type="entry name" value="SULFATASE_2"/>
    <property type="match status" value="1"/>
</dbReference>
<comment type="cofactor">
    <cofactor evidence="1">
        <name>Ca(2+)</name>
        <dbReference type="ChEBI" id="CHEBI:29108"/>
    </cofactor>
</comment>
<dbReference type="AlphaFoldDB" id="A0AAW2HH98"/>
<dbReference type="Gene3D" id="3.40.720.10">
    <property type="entry name" value="Alkaline Phosphatase, subunit A"/>
    <property type="match status" value="1"/>
</dbReference>
<keyword evidence="6" id="KW-0325">Glycoprotein</keyword>
<protein>
    <recommendedName>
        <fullName evidence="8">Sulfatase N-terminal domain-containing protein</fullName>
    </recommendedName>
</protein>
<dbReference type="GO" id="GO:0008484">
    <property type="term" value="F:sulfuric ester hydrolase activity"/>
    <property type="evidence" value="ECO:0007669"/>
    <property type="project" value="InterPro"/>
</dbReference>
<dbReference type="Pfam" id="PF00884">
    <property type="entry name" value="Sulfatase"/>
    <property type="match status" value="1"/>
</dbReference>
<keyword evidence="4" id="KW-0378">Hydrolase</keyword>
<keyword evidence="7" id="KW-0812">Transmembrane</keyword>
<evidence type="ECO:0000259" key="8">
    <source>
        <dbReference type="Pfam" id="PF00884"/>
    </source>
</evidence>
<dbReference type="PANTHER" id="PTHR10342:SF264">
    <property type="entry name" value="MIP05773P-RELATED"/>
    <property type="match status" value="1"/>
</dbReference>
<dbReference type="PANTHER" id="PTHR10342">
    <property type="entry name" value="ARYLSULFATASE"/>
    <property type="match status" value="1"/>
</dbReference>
<accession>A0AAW2HH98</accession>
<dbReference type="InterPro" id="IPR024607">
    <property type="entry name" value="Sulfatase_CS"/>
</dbReference>
<dbReference type="PROSITE" id="PS00523">
    <property type="entry name" value="SULFATASE_1"/>
    <property type="match status" value="1"/>
</dbReference>
<dbReference type="InterPro" id="IPR000917">
    <property type="entry name" value="Sulfatase_N"/>
</dbReference>
<evidence type="ECO:0000256" key="2">
    <source>
        <dbReference type="ARBA" id="ARBA00008779"/>
    </source>
</evidence>
<evidence type="ECO:0000256" key="6">
    <source>
        <dbReference type="ARBA" id="ARBA00023180"/>
    </source>
</evidence>
<evidence type="ECO:0000256" key="7">
    <source>
        <dbReference type="SAM" id="Phobius"/>
    </source>
</evidence>
<comment type="caution">
    <text evidence="9">The sequence shown here is derived from an EMBL/GenBank/DDBJ whole genome shotgun (WGS) entry which is preliminary data.</text>
</comment>
<proteinExistence type="inferred from homology"/>
<keyword evidence="3" id="KW-0479">Metal-binding</keyword>
<dbReference type="InterPro" id="IPR047115">
    <property type="entry name" value="ARSB"/>
</dbReference>
<keyword evidence="5" id="KW-0106">Calcium</keyword>
<reference evidence="9" key="1">
    <citation type="journal article" date="2024" name="Gigascience">
        <title>Chromosome-level genome of the poultry shaft louse Menopon gallinae provides insight into the host-switching and adaptive evolution of parasitic lice.</title>
        <authorList>
            <person name="Xu Y."/>
            <person name="Ma L."/>
            <person name="Liu S."/>
            <person name="Liang Y."/>
            <person name="Liu Q."/>
            <person name="He Z."/>
            <person name="Tian L."/>
            <person name="Duan Y."/>
            <person name="Cai W."/>
            <person name="Li H."/>
            <person name="Song F."/>
        </authorList>
    </citation>
    <scope>NUCLEOTIDE SEQUENCE</scope>
    <source>
        <strain evidence="9">Cailab_2023a</strain>
    </source>
</reference>
<dbReference type="Gene3D" id="3.30.1120.10">
    <property type="match status" value="1"/>
</dbReference>
<dbReference type="InterPro" id="IPR017850">
    <property type="entry name" value="Alkaline_phosphatase_core_sf"/>
</dbReference>
<dbReference type="GO" id="GO:0046872">
    <property type="term" value="F:metal ion binding"/>
    <property type="evidence" value="ECO:0007669"/>
    <property type="project" value="UniProtKB-KW"/>
</dbReference>